<protein>
    <recommendedName>
        <fullName evidence="3">DUF501 domain-containing protein</fullName>
    </recommendedName>
</protein>
<dbReference type="AlphaFoldDB" id="A8F588"/>
<evidence type="ECO:0000313" key="1">
    <source>
        <dbReference type="EMBL" id="ABV33322.1"/>
    </source>
</evidence>
<dbReference type="EMBL" id="CP000812">
    <property type="protein sequence ID" value="ABV33322.1"/>
    <property type="molecule type" value="Genomic_DNA"/>
</dbReference>
<sequence length="171" mass="20221">MEGICREDLLVIEKQIGRFPRNVRRVMKRCTYGFPVVIETFPVVEGKPFPTLYWLTCPFLVREISRLEEKGWIREFEKLIMTDLIFRERYIQSHSEIKKRRMNFTKDEFVKTKLSEVGTGGIRDLTKVKCLHLHVADYLAGVKNPVGERVLKMIKNYTCNLQYCAHELFES</sequence>
<evidence type="ECO:0000313" key="2">
    <source>
        <dbReference type="Proteomes" id="UP000002016"/>
    </source>
</evidence>
<organism evidence="1 2">
    <name type="scientific">Pseudothermotoga lettingae (strain ATCC BAA-301 / DSM 14385 / NBRC 107922 / TMO)</name>
    <name type="common">Thermotoga lettingae</name>
    <dbReference type="NCBI Taxonomy" id="416591"/>
    <lineage>
        <taxon>Bacteria</taxon>
        <taxon>Thermotogati</taxon>
        <taxon>Thermotogota</taxon>
        <taxon>Thermotogae</taxon>
        <taxon>Thermotogales</taxon>
        <taxon>Thermotogaceae</taxon>
        <taxon>Pseudothermotoga</taxon>
    </lineage>
</organism>
<gene>
    <name evidence="1" type="ordered locus">Tlet_0756</name>
</gene>
<dbReference type="STRING" id="416591.Tlet_0756"/>
<dbReference type="InterPro" id="IPR007511">
    <property type="entry name" value="DUF501"/>
</dbReference>
<evidence type="ECO:0008006" key="3">
    <source>
        <dbReference type="Google" id="ProtNLM"/>
    </source>
</evidence>
<dbReference type="HOGENOM" id="CLU_097805_2_1_0"/>
<reference evidence="1 2" key="2">
    <citation type="journal article" date="2009" name="Proc. Natl. Acad. Sci. U.S.A.">
        <title>On the chimeric nature, thermophilic origin, and phylogenetic placement of the Thermotogales.</title>
        <authorList>
            <person name="Zhaxybayeva O."/>
            <person name="Swithers K.S."/>
            <person name="Lapierre P."/>
            <person name="Fournier G.P."/>
            <person name="Bickhart D.M."/>
            <person name="DeBoy R.T."/>
            <person name="Nelson K.E."/>
            <person name="Nesbo C.L."/>
            <person name="Doolittle W.F."/>
            <person name="Gogarten J.P."/>
            <person name="Noll K.M."/>
        </authorList>
    </citation>
    <scope>NUCLEOTIDE SEQUENCE [LARGE SCALE GENOMIC DNA]</scope>
    <source>
        <strain evidence="2">ATCC BAA-301 / DSM 14385 / NBRC 107922 / TMO</strain>
    </source>
</reference>
<name>A8F588_PSELT</name>
<reference evidence="1 2" key="1">
    <citation type="submission" date="2007-08" db="EMBL/GenBank/DDBJ databases">
        <title>Complete sequence of Thermotoga lettingae TMO.</title>
        <authorList>
            <consortium name="US DOE Joint Genome Institute"/>
            <person name="Copeland A."/>
            <person name="Lucas S."/>
            <person name="Lapidus A."/>
            <person name="Barry K."/>
            <person name="Glavina del Rio T."/>
            <person name="Dalin E."/>
            <person name="Tice H."/>
            <person name="Pitluck S."/>
            <person name="Foster B."/>
            <person name="Bruce D."/>
            <person name="Schmutz J."/>
            <person name="Larimer F."/>
            <person name="Land M."/>
            <person name="Hauser L."/>
            <person name="Kyrpides N."/>
            <person name="Mikhailova N."/>
            <person name="Nelson K."/>
            <person name="Gogarten J.P."/>
            <person name="Noll K."/>
            <person name="Richardson P."/>
        </authorList>
    </citation>
    <scope>NUCLEOTIDE SEQUENCE [LARGE SCALE GENOMIC DNA]</scope>
    <source>
        <strain evidence="2">ATCC BAA-301 / DSM 14385 / NBRC 107922 / TMO</strain>
    </source>
</reference>
<proteinExistence type="predicted"/>
<keyword evidence="2" id="KW-1185">Reference proteome</keyword>
<dbReference type="eggNOG" id="COG1507">
    <property type="taxonomic scope" value="Bacteria"/>
</dbReference>
<dbReference type="Proteomes" id="UP000002016">
    <property type="component" value="Chromosome"/>
</dbReference>
<accession>A8F588</accession>
<dbReference type="RefSeq" id="WP_012002803.1">
    <property type="nucleotide sequence ID" value="NZ_BSDV01000001.1"/>
</dbReference>
<dbReference type="PANTHER" id="PTHR37163">
    <property type="entry name" value="CONSERVED PROTEIN"/>
    <property type="match status" value="1"/>
</dbReference>
<dbReference type="PANTHER" id="PTHR37163:SF1">
    <property type="entry name" value="DUF501 DOMAIN-CONTAINING PROTEIN"/>
    <property type="match status" value="1"/>
</dbReference>
<dbReference type="Pfam" id="PF04417">
    <property type="entry name" value="DUF501"/>
    <property type="match status" value="1"/>
</dbReference>
<dbReference type="KEGG" id="tle:Tlet_0756"/>